<feature type="region of interest" description="Disordered" evidence="1">
    <location>
        <begin position="4150"/>
        <end position="4169"/>
    </location>
</feature>
<feature type="compositionally biased region" description="Basic and acidic residues" evidence="1">
    <location>
        <begin position="828"/>
        <end position="837"/>
    </location>
</feature>
<feature type="compositionally biased region" description="Basic and acidic residues" evidence="1">
    <location>
        <begin position="5366"/>
        <end position="5376"/>
    </location>
</feature>
<evidence type="ECO:0000256" key="1">
    <source>
        <dbReference type="SAM" id="MobiDB-lite"/>
    </source>
</evidence>
<feature type="region of interest" description="Disordered" evidence="1">
    <location>
        <begin position="670"/>
        <end position="714"/>
    </location>
</feature>
<feature type="region of interest" description="Disordered" evidence="1">
    <location>
        <begin position="5694"/>
        <end position="5716"/>
    </location>
</feature>
<feature type="region of interest" description="Disordered" evidence="1">
    <location>
        <begin position="5307"/>
        <end position="5377"/>
    </location>
</feature>
<gene>
    <name evidence="2" type="ORF">JD77_03921</name>
</gene>
<evidence type="ECO:0008006" key="4">
    <source>
        <dbReference type="Google" id="ProtNLM"/>
    </source>
</evidence>
<evidence type="ECO:0000313" key="3">
    <source>
        <dbReference type="Proteomes" id="UP000319825"/>
    </source>
</evidence>
<organism evidence="2 3">
    <name type="scientific">Micromonospora olivasterospora</name>
    <dbReference type="NCBI Taxonomy" id="1880"/>
    <lineage>
        <taxon>Bacteria</taxon>
        <taxon>Bacillati</taxon>
        <taxon>Actinomycetota</taxon>
        <taxon>Actinomycetes</taxon>
        <taxon>Micromonosporales</taxon>
        <taxon>Micromonosporaceae</taxon>
        <taxon>Micromonospora</taxon>
    </lineage>
</organism>
<proteinExistence type="predicted"/>
<feature type="region of interest" description="Disordered" evidence="1">
    <location>
        <begin position="762"/>
        <end position="906"/>
    </location>
</feature>
<feature type="compositionally biased region" description="Low complexity" evidence="1">
    <location>
        <begin position="885"/>
        <end position="906"/>
    </location>
</feature>
<comment type="caution">
    <text evidence="2">The sequence shown here is derived from an EMBL/GenBank/DDBJ whole genome shotgun (WGS) entry which is preliminary data.</text>
</comment>
<dbReference type="EMBL" id="VLKE01000001">
    <property type="protein sequence ID" value="TWH68920.1"/>
    <property type="molecule type" value="Genomic_DNA"/>
</dbReference>
<feature type="region of interest" description="Disordered" evidence="1">
    <location>
        <begin position="4850"/>
        <end position="4869"/>
    </location>
</feature>
<protein>
    <recommendedName>
        <fullName evidence="4">Papain fold toxin 1 (Glutamine deamidase) of polymorphic toxin system</fullName>
    </recommendedName>
</protein>
<dbReference type="Proteomes" id="UP000319825">
    <property type="component" value="Unassembled WGS sequence"/>
</dbReference>
<feature type="compositionally biased region" description="Polar residues" evidence="1">
    <location>
        <begin position="5331"/>
        <end position="5351"/>
    </location>
</feature>
<feature type="region of interest" description="Disordered" evidence="1">
    <location>
        <begin position="1091"/>
        <end position="1218"/>
    </location>
</feature>
<feature type="compositionally biased region" description="Basic and acidic residues" evidence="1">
    <location>
        <begin position="4150"/>
        <end position="4163"/>
    </location>
</feature>
<accession>A0A562ID66</accession>
<name>A0A562ID66_MICOL</name>
<feature type="compositionally biased region" description="Low complexity" evidence="1">
    <location>
        <begin position="670"/>
        <end position="692"/>
    </location>
</feature>
<feature type="compositionally biased region" description="Low complexity" evidence="1">
    <location>
        <begin position="1098"/>
        <end position="1111"/>
    </location>
</feature>
<keyword evidence="3" id="KW-1185">Reference proteome</keyword>
<feature type="compositionally biased region" description="Polar residues" evidence="1">
    <location>
        <begin position="762"/>
        <end position="772"/>
    </location>
</feature>
<sequence length="5716" mass="619881">MAAAGPTIELSESALRALEAFTGMRVSRAKLPLLRDDIGTLGTLALRVRTVLGPLLEQTIRAVRQAGEGEAFDRFAAQTAPFVKKMAETADLMLAVVEAEKKFFVETEVGKRTALAMFNFMIAEFAVAAAMWFWNPVGAAAHVAQTRTIIQAILRSALVRSAASGTAMQMLFMPGSALLAEVSMMTDGLQPGVNWSTVGKQAAFAGAVAFLGTVGGPALGRAAGVVAGAVGKLGVSDATKHLLTDVLSRPVTETLGEGLFGIGASLMVEGYWDPGNLGADLLSGAISGAGGAAASGFGFVVSRAVVQPRVRVPHIGLTSDGRPVMPVGPTPVGGDTSAGYEAGVDDPKPVVTGGQTPPPPPVPLLPASNLPAPALDLPAPHLDLPAPHLDLSVPSWSVPSWSMPAAPVPAWVALAGAPVVEQWHGFQQDLADRYGGLLAGTGQARQFLAGLPVPVERVFTEWADARQGDLAVPVFLSQVGLPATALTGQFLFGVRDRAVARITETLAGLIPAGGQIPAAVRPEQVVAALPGEFDRQALRSIAHLAVQHHLDQYFTTGAPATAPLPGGVVPPGGVIPPGGAGVPGGAGAATPPSEVVRAAVERDVRAHVDRSLDAILGATPLPAAPLTAPLTVPPAVPPAAAARPDAAQVGAVADVVRQAVTDLPARVTAAAIPDTTAPHTTAPHTTPSGTDTPAHRRTDAPPVPVTPEQHTAAATSQAEIQFTALARKYGVVDPANHDTLAGSFRRDWVDGYHQVLAQATGNATPATSSVPGTSGVPATPSAPGTPDAAGARTAVPGGVAPRTDGTPNHDHTSDRTSVSDLSVSGDDMFSRDGRSDDTFTVSDLSSLDEPISRDPAKPDSGDRDPFGDVSSLGDSVGGDPVGRGEPASAAPEPASAAPEPAVAATGQAVAAAESARRVADWIDQTPVGPDNSRDPWWWCVQATLDAFRAEYKRLGNRAVSDDRILGPDGRLAPTTSWEQLLDILDATPERVTHPDGRPDGITPEDVLAALRAAPGSMVVVKAAPPNEPQHVFALHSQPQPSGPPTIKVRDGLVPGAEDRPEPSDPVRDPWLRHLFMSGTWLAAFDSTGRPTTITDLLPEPTTAHPQPTTTTSIDPNAILLASTTPPRGPSQAMQADTTSPEPADSPWQPFLPEETGDAAGTGPAFFDPEFQDLNALDLNTPANPVDWEPGGVEPVESDLLAGGDSPTSDMDGETPKAADPVDPADPLAGVDSPASESGVDWLTGVDLNNPWDPITGLSGPDWWTESGPVDFWDPLVGADSPAAVSDVDRLAEADQVESDLLAGVDSPTSEDGGTPGGADPVDPWEPEDRWALSEQMSFDVVLQPRARGRHGRLPARAAAGPLSIEVGRSGPSRTLDGAEVDLSPGTLVTLSVGKWPEQGQVGADVAGTVPVVVRAPLVDGSGDVYRLFDTGVDIQYFDDLKREITRAMAGVPAVPGSSGVPAVGGFRGAPRSWKQTVASAIEQLSALGTRGEADGARDVAAEFVEWTRDVLGVDLADHSSKPNDFYDAVVRRFEKQLKDAGVERSRSGLRAWVARELAADLRRGGESEFRKLLPYPEVMSEQRREDLHRQWINKIANPRTVDYDVAHVVPHIIASRMSLSMRIHHPFGAPYDVGPTPDDGVIPYPVVFYEDAYYLGQLPDPADVERAGRIAEGFPWIAISEDEQQRLDQLFDDTRVLLGERIGRAENNPHPTNSKHWPILRETFHRQLAVIRKRPDSPYNQKADELAEYRRYFDSLDADHLWEEKTTDLRDHFTLDVDVFQTSDERQVLRVVVGGTEKLLLSFFRLAIEGDQVPVHFGVTGEEGIGLAEFRYTDATDGTDRIFYRRFEHKLGDRGLLELKKKVAGRVWDLRHRPLSSDYYQVTLPLRERKRLAGLFGDRRARPKDRLFTVSQVPVVGGLPPVRPAELNGRLLLGYSEEGRPTAVVEAPAEKNVTGLPLYLETDKPVLVVDDIKRLRKEALWEPMDRWDLSGKMSFEVVLEQGEWTPGPLPIAVGGPGPARTLAGAEVDLSPGTSVTLSVGKWPEQGQVGADVAGTVPVVVGAPLVDGSGVVYRLFDTGVDNERFDDLKREITEALRNPGSVAAMPAGRSDDAAKNWPQVAASAIEQLSAAGNRDEQNFVRWTREVFGIDLTEGGAKPENFYDSMFRTFRQRFEELKIERNELHGWMASSLAADLRLGDASEFRKLLPYPEVMSELRREELHQNWIDKIANSQSGDHDVAHVVVHILARTMSQPMRIYQPFGVPKNIGPESGANKLPIVSYKGAYYLGRPSVRGDADIAASIARGPERTSTSDDEKQRLDRLFDQAHGLLLERISAAERNPHPGTRHWPALREAFQRKLAVIRGTDVAGISAAEVRPESPQRQADILAESRRYLWNIQRPNSWEDADPRPQEGRFTQYLSVSSDGNRSEGPKTTLIVKLGGKRVRLRNFNPVAIPGDRIAVDFGMDGDEGFAVARVPYTATDGTERFIYREFNDRFTAAELDKLKQRAAQDRRRKVDSAIAQLSARETGRELAAFEQWADAVFHIDRAEGDAGPLDVFYGTVLKAHGERLAQAGVTTVAELGVLVARHLDVDLRRGEQSMFRALLSYPENMSEQRREALHQRLLNKLVHRQPGYPDVVHVVPHIVAWGLGLPMAIHHPFGAPYVIGPPTEDGETPQPVVWLDGAYHLGQPRDPHDARIAEGFPSPAAYTELRRLDVVFDEALDLLKAEVDTAEQNTAIRHWPLLQDTFHRNLAAIRQRPSSPRRHADVLEEHRRYVDALREESTWEDENRWNLQDPFTVPGRAEDTRGWPSLLSLRARRDGDDMLLGYVDRVIVPGDRVAVDFGIADGEGVGIARIPYTAPDGTERFVYKEIARRFTDSELAELWSTAAGPVWETVDRWTFGTLYHITAPVSESGIFDITFGDQRVTIPPVEVADGLPPVIAAELKEARFRLGYGMDSRPLAVLEAPAGRNGTGAPLYLELSSPAPTAHDIERLRSMALWESAEPGALLDEVSIDLVMQPDRRTPDPLPLTLGGDNPGRTLDGQEVDLSPGTEVSLRVGRFLRLAESTVVTSIVAVVKAPLADRSGNAYRLIDTNLSNEWFDGFKTQWETTDSGKRSAAPEWPAGPREKRPRTGDGLPGGPAAFRWGPGEGSFSAAVGVEAVSSSGWAAGVAPSVEQVDGGWSVSYRSVKGLPSWGEMTRVHSDRFTWQGTEPLRFVPTPGEQPPFRVETAGKNAGVRVHVDHWVHGESGTVVFRLRLNPDPNVDRTSILGTLRAVEQWVEQTNERVRPEFGPPAVAVAVVFDPNAETEVRLSPKGIDLRHTDDVWVSEDGSAGRIDQLHWLAGLPSRAYGHELKHFAGVPHDGSPDDLLRTSRTVGDDHLHEPGFTKWELDQIRATAASYVAPPVDALVPETPAAVEQSAVPPQQVAAPHSPVPVTLTRPDLAAVWGAGYAVPPGFPGYESGVSDAPLKPGGGEPPTGAGRVVVMEVDAEPRTPVPPPAAPAPPEIVDSPAWNDFFRQVLVGAGGQVAETLGRPTVGIDDVRHYLAVQLGLIVQRTDFRERHGLPDLSLERLQQALDSRGSSVPGLTHVLPHLVSEAFGINFAVSGSETVRHDQGVGTGRGLPRRPTGWGPAAAHGGFDSGEFGSGSMVQETGDRAGLPAEVADGWTAGDPPPLTGGHTKTIKLGPDGRLPFEVGGKRPIFRLYVSQEATLWFGYRADGPHAGEPAASIKLGSPEGRKGGSYWQWLDPAPTEKDLGRLRAYEPRIVHADGWTEGDPPQLTDGYTKRLKFDPRGRLRVTVGGKRPYFGDAAANKDATLVLGYGTDGPRAGKPAALIKLGSLEGRTGGPFWQWLDRAPTEKDLGRLRTYEPQTVHADEWTERGERGLPQLADGYDKRVGLNCRGQLPFELNGKRPSAGMAAKKRKARVWLGYRTDRPDGRELAALVEVEELDDRDGGPFWRWLNVVPTEGDLNTLKTYEYRPVNAGEWTERTERGLPQLTGGYDKTVKLNQYGRLPFNLNGKRPPVGADAADQTARVWLGYRTDRPDGRELAALVEVEELDGRDGGPFWRWLDRAPTEKDLDILRTYEPSTDEYRTVHAGGWTAGDPPQLTGGYDKTVELDRRGRLRVTVGGKRQSVGTEFARKEVTLRFGYRKDGSPESEKDGSPESQPAALVKVGRLKGRKGDSFWRWLNPAPIKGELDRLQTDWTAGWTKGDPPELTGGNTRTLKLGPDGRLPVGVGGKRPRFRAAAGQEVRVWFGYRTDRRPEGEPAALIEVASLGDQKDQDGGPFWRWLESARTEDDLDKLRTHESRPVHAGEWTAGKPPQLTGGGTATLQLLTGWLPVEVGGERQFVGAAAAGQEATVRFGYRTDRRPEGELAALVKVGRLEGRDDSGPFWRWLDPAPAKEDLARLQTYEVWTEEDAPQLTGGDTKTIKLGPEGRLPFEVGGKRPVFSAAAGQEVTVWFGYRTDESHVGEPAALIEAESLNGRDGGPFWRWLESARTEDDLNTLRTHEPRPVYLDSWTAGSAPQLTGGYDKTIEISHNILPFSLNDKRPFVGAAAAGRRATVRFGYRTDEPHEGELAALIEVVSLGDQKDQDGVGPFWRWLDPAPTPADLDRLKDYKSRAVQADEWTAGDPPQLTGGYIRTVQLNSRAQLPFTVSKKRPFVGVAAAGQEATVRFGFRTDEPHEGELAALIKVGRLEGRDGRSFWRWLDPAPTPADLDRLKDYKSNTVHAGEWTAGDPPELTGGYIKRLPVSPRAQLPFTVSEKTHVGPPTPRKRPFVGAAAAGQEATVWFGYRTDESHVGEPAALVMVGSLKGWEGGPFWRWLDPAPTEDDLKRLRIYEYRSRGGVAGAGPRPVNAGGGTAGDPPQLTGGSSGNAAVVAPASTGSVGMAYRAARDEAVPVPGSNTDDAIPPVDSSWARPVVGIPAQGQQRPGAASVQVDRGQPAVRTPTAAPAPQQPQPQPQPLERWPRAAGEAGATQRPVDAFWDVAVDRSSLVSVQRPAVASVAGPDPMLPVPADGYCMLYAFIATDPIWVRDVLHPHLPVDLYQFLSDPGRVRASVVGLVRSEVPRESALARVSALLQAHVRGYLDSNAGRLPADVTRQRINFREERVRQVAALHDHQQVLDWLRYLDSPYVTEAGMLPAAVIEDRYQAVRAVAMLSGGSLGLGAPTDVPQRQLDFLNRHGQGFPVDVLEPGAARDFLVVVLSQSDRQLEPDELAVVRAAVDNWKQQWGGPVGEFLGPLLAHATGRRVTIWRESGWGAPPKMSDEYGPAAGRPVDLYHVAADPNNPTIVNHYNAAAVHDGRQGAGASPATAAPVDPPPWRAQVGQGQPAAQTSSHPQLTATISSRPEPDQPNPEPRTTPLERHRLDQGRTEVIWTDPDEVSAEQEVVLMREITHNIEPDPAMDDAFPWRDDDDPRGRVYAPFADENGQVHPVVRANVDRITASMDSDKQFLSGIARNPNDPRLPHVPDEELERLWPLLERMVAAEIRRLVLGESLENPRVKVLRMTADLLEPHERGPDVLEGRLGLALEDAFVQRFLLELLGVYPGAVLENQRQMAAWERDYRLYPSYSISLETSRPSYGVRGRRSRGRRLVAPRRVKRTIAMSAEGFANSIVFANTALKPDTREPDIYRTNSVYLQFTVRIPDNNNRIRRQEIMVLFGLNNLFNLVINPHRIVIADYGPHYYDKEENFPPIKPTKPIKQEPDTAPPST</sequence>
<feature type="region of interest" description="Disordered" evidence="1">
    <location>
        <begin position="4929"/>
        <end position="4979"/>
    </location>
</feature>
<dbReference type="OrthoDB" id="9758822at2"/>
<feature type="region of interest" description="Disordered" evidence="1">
    <location>
        <begin position="1300"/>
        <end position="1326"/>
    </location>
</feature>
<feature type="compositionally biased region" description="Basic and acidic residues" evidence="1">
    <location>
        <begin position="850"/>
        <end position="866"/>
    </location>
</feature>
<reference evidence="2 3" key="1">
    <citation type="submission" date="2019-07" db="EMBL/GenBank/DDBJ databases">
        <title>R&amp;d 2014.</title>
        <authorList>
            <person name="Klenk H.-P."/>
        </authorList>
    </citation>
    <scope>NUCLEOTIDE SEQUENCE [LARGE SCALE GENOMIC DNA]</scope>
    <source>
        <strain evidence="2 3">DSM 43868</strain>
    </source>
</reference>
<feature type="region of interest" description="Disordered" evidence="1">
    <location>
        <begin position="3109"/>
        <end position="3144"/>
    </location>
</feature>
<dbReference type="RefSeq" id="WP_145775610.1">
    <property type="nucleotide sequence ID" value="NZ_VLKE01000001.1"/>
</dbReference>
<feature type="compositionally biased region" description="Low complexity" evidence="1">
    <location>
        <begin position="4946"/>
        <end position="4957"/>
    </location>
</feature>
<feature type="compositionally biased region" description="Polar residues" evidence="1">
    <location>
        <begin position="1121"/>
        <end position="1140"/>
    </location>
</feature>
<evidence type="ECO:0000313" key="2">
    <source>
        <dbReference type="EMBL" id="TWH68920.1"/>
    </source>
</evidence>